<accession>A0A679J152</accession>
<feature type="chain" id="PRO_5025451736" description="Tripartite tricarboxylate transporter substrate binding protein" evidence="2">
    <location>
        <begin position="26"/>
        <end position="337"/>
    </location>
</feature>
<dbReference type="PANTHER" id="PTHR42928:SF5">
    <property type="entry name" value="BLR1237 PROTEIN"/>
    <property type="match status" value="1"/>
</dbReference>
<dbReference type="Gene3D" id="3.40.190.150">
    <property type="entry name" value="Bordetella uptake gene, domain 1"/>
    <property type="match status" value="1"/>
</dbReference>
<evidence type="ECO:0000256" key="1">
    <source>
        <dbReference type="ARBA" id="ARBA00006987"/>
    </source>
</evidence>
<feature type="signal peptide" evidence="2">
    <location>
        <begin position="1"/>
        <end position="25"/>
    </location>
</feature>
<organism evidence="3">
    <name type="scientific">Variovorax paradoxus</name>
    <dbReference type="NCBI Taxonomy" id="34073"/>
    <lineage>
        <taxon>Bacteria</taxon>
        <taxon>Pseudomonadati</taxon>
        <taxon>Pseudomonadota</taxon>
        <taxon>Betaproteobacteria</taxon>
        <taxon>Burkholderiales</taxon>
        <taxon>Comamonadaceae</taxon>
        <taxon>Variovorax</taxon>
    </lineage>
</organism>
<dbReference type="InterPro" id="IPR005064">
    <property type="entry name" value="BUG"/>
</dbReference>
<reference evidence="3" key="1">
    <citation type="submission" date="2019-12" db="EMBL/GenBank/DDBJ databases">
        <authorList>
            <person name="Cremers G."/>
        </authorList>
    </citation>
    <scope>NUCLEOTIDE SEQUENCE</scope>
    <source>
        <strain evidence="3">Vvax</strain>
    </source>
</reference>
<dbReference type="EMBL" id="LR743507">
    <property type="protein sequence ID" value="CAA2107015.1"/>
    <property type="molecule type" value="Genomic_DNA"/>
</dbReference>
<dbReference type="Pfam" id="PF03401">
    <property type="entry name" value="TctC"/>
    <property type="match status" value="1"/>
</dbReference>
<dbReference type="Gene3D" id="3.40.190.10">
    <property type="entry name" value="Periplasmic binding protein-like II"/>
    <property type="match status" value="1"/>
</dbReference>
<dbReference type="RefSeq" id="WP_339091574.1">
    <property type="nucleotide sequence ID" value="NZ_LR743507.1"/>
</dbReference>
<evidence type="ECO:0000313" key="3">
    <source>
        <dbReference type="EMBL" id="CAA2107015.1"/>
    </source>
</evidence>
<name>A0A679J152_VARPD</name>
<dbReference type="InterPro" id="IPR042100">
    <property type="entry name" value="Bug_dom1"/>
</dbReference>
<dbReference type="AlphaFoldDB" id="A0A679J152"/>
<evidence type="ECO:0008006" key="4">
    <source>
        <dbReference type="Google" id="ProtNLM"/>
    </source>
</evidence>
<dbReference type="PANTHER" id="PTHR42928">
    <property type="entry name" value="TRICARBOXYLATE-BINDING PROTEIN"/>
    <property type="match status" value="1"/>
</dbReference>
<proteinExistence type="inferred from homology"/>
<sequence length="337" mass="34826">MQRRQLPAALFALSMATQGARTALAQPSSPSSAASPAAAPVSRAVRLINGFSAGGAVDTLSRTVAERLGAVLGQPVVVDNRPGASGMIAADAVARAAPDGLTVGVLDVGALAVNPVLQKRLAYDAGKDFAYIGLVARIPLLLVAHPSVPAANLRELTALLRANPGTYAYATAGIGNPLHLAMEAYRQASGVDVVHVPYKGATPAVQDVLGGRVPLMFIDVNTSAQHLRAGTLKPIAIATRERNPALPDVPTFAESGFPAFEATPWIGLLAPAALTADARARMAGALAQVMAQSDTRNRITALGFVPLQDGPDAFAKLASEDRVAYARLVRDRGITLD</sequence>
<evidence type="ECO:0000256" key="2">
    <source>
        <dbReference type="SAM" id="SignalP"/>
    </source>
</evidence>
<gene>
    <name evidence="3" type="ORF">VVAX_04024</name>
</gene>
<keyword evidence="2" id="KW-0732">Signal</keyword>
<dbReference type="SUPFAM" id="SSF53850">
    <property type="entry name" value="Periplasmic binding protein-like II"/>
    <property type="match status" value="1"/>
</dbReference>
<protein>
    <recommendedName>
        <fullName evidence="4">Tripartite tricarboxylate transporter substrate binding protein</fullName>
    </recommendedName>
</protein>
<comment type="similarity">
    <text evidence="1">Belongs to the UPF0065 (bug) family.</text>
</comment>
<dbReference type="PIRSF" id="PIRSF017082">
    <property type="entry name" value="YflP"/>
    <property type="match status" value="1"/>
</dbReference>